<keyword evidence="1" id="KW-1133">Transmembrane helix</keyword>
<feature type="transmembrane region" description="Helical" evidence="1">
    <location>
        <begin position="132"/>
        <end position="151"/>
    </location>
</feature>
<feature type="domain" description="CAAX prenyl protease 2/Lysostaphin resistance protein A-like" evidence="2">
    <location>
        <begin position="107"/>
        <end position="197"/>
    </location>
</feature>
<protein>
    <submittedName>
        <fullName evidence="3">Membrane protease YdiL (CAAX protease family)</fullName>
    </submittedName>
</protein>
<keyword evidence="1" id="KW-0812">Transmembrane</keyword>
<evidence type="ECO:0000313" key="3">
    <source>
        <dbReference type="EMBL" id="MBP1938100.1"/>
    </source>
</evidence>
<feature type="transmembrane region" description="Helical" evidence="1">
    <location>
        <begin position="77"/>
        <end position="96"/>
    </location>
</feature>
<dbReference type="RefSeq" id="WP_209851956.1">
    <property type="nucleotide sequence ID" value="NZ_CBCRVE010000004.1"/>
</dbReference>
<dbReference type="GO" id="GO:0006508">
    <property type="term" value="P:proteolysis"/>
    <property type="evidence" value="ECO:0007669"/>
    <property type="project" value="UniProtKB-KW"/>
</dbReference>
<reference evidence="3 4" key="1">
    <citation type="submission" date="2021-03" db="EMBL/GenBank/DDBJ databases">
        <title>Genomic Encyclopedia of Type Strains, Phase IV (KMG-IV): sequencing the most valuable type-strain genomes for metagenomic binning, comparative biology and taxonomic classification.</title>
        <authorList>
            <person name="Goeker M."/>
        </authorList>
    </citation>
    <scope>NUCLEOTIDE SEQUENCE [LARGE SCALE GENOMIC DNA]</scope>
    <source>
        <strain evidence="3 4">DSM 23491</strain>
    </source>
</reference>
<keyword evidence="3" id="KW-0645">Protease</keyword>
<proteinExistence type="predicted"/>
<evidence type="ECO:0000256" key="1">
    <source>
        <dbReference type="SAM" id="Phobius"/>
    </source>
</evidence>
<dbReference type="Pfam" id="PF02517">
    <property type="entry name" value="Rce1-like"/>
    <property type="match status" value="1"/>
</dbReference>
<feature type="transmembrane region" description="Helical" evidence="1">
    <location>
        <begin position="37"/>
        <end position="56"/>
    </location>
</feature>
<dbReference type="InterPro" id="IPR003675">
    <property type="entry name" value="Rce1/LyrA-like_dom"/>
</dbReference>
<organism evidence="3 4">
    <name type="scientific">Paenibacillus sediminis</name>
    <dbReference type="NCBI Taxonomy" id="664909"/>
    <lineage>
        <taxon>Bacteria</taxon>
        <taxon>Bacillati</taxon>
        <taxon>Bacillota</taxon>
        <taxon>Bacilli</taxon>
        <taxon>Bacillales</taxon>
        <taxon>Paenibacillaceae</taxon>
        <taxon>Paenibacillus</taxon>
    </lineage>
</organism>
<comment type="caution">
    <text evidence="3">The sequence shown here is derived from an EMBL/GenBank/DDBJ whole genome shotgun (WGS) entry which is preliminary data.</text>
</comment>
<sequence length="204" mass="23548">MLRKTIAFVILFVVLSLLLFSPKLIGIDDWQRKVLEWNYFGAIWNYILFFIAVYVIRKKDLSYYGLKLGLWRKNLHWFLLCLFILIGFTKLLDFMGSHHLALSLPSASTIIFQLVFIAYGEDFVWRGLVQKEFGMILGAFGFGLMHASPMLWGQYSIAYAAQYFAFTFLMGLLLGWVRKKTESVYASGTLHGIYNLINNILVAT</sequence>
<evidence type="ECO:0000259" key="2">
    <source>
        <dbReference type="Pfam" id="PF02517"/>
    </source>
</evidence>
<feature type="transmembrane region" description="Helical" evidence="1">
    <location>
        <begin position="102"/>
        <end position="120"/>
    </location>
</feature>
<keyword evidence="1" id="KW-0472">Membrane</keyword>
<dbReference type="EMBL" id="JAGGKP010000010">
    <property type="protein sequence ID" value="MBP1938100.1"/>
    <property type="molecule type" value="Genomic_DNA"/>
</dbReference>
<accession>A0ABS4H6F0</accession>
<keyword evidence="4" id="KW-1185">Reference proteome</keyword>
<name>A0ABS4H6F0_9BACL</name>
<dbReference type="Proteomes" id="UP001519273">
    <property type="component" value="Unassembled WGS sequence"/>
</dbReference>
<keyword evidence="3" id="KW-0378">Hydrolase</keyword>
<gene>
    <name evidence="3" type="ORF">J2Z20_003018</name>
</gene>
<dbReference type="GO" id="GO:0008233">
    <property type="term" value="F:peptidase activity"/>
    <property type="evidence" value="ECO:0007669"/>
    <property type="project" value="UniProtKB-KW"/>
</dbReference>
<evidence type="ECO:0000313" key="4">
    <source>
        <dbReference type="Proteomes" id="UP001519273"/>
    </source>
</evidence>
<feature type="transmembrane region" description="Helical" evidence="1">
    <location>
        <begin position="157"/>
        <end position="177"/>
    </location>
</feature>